<dbReference type="EMBL" id="NMVJ01000001">
    <property type="protein sequence ID" value="OYN92559.1"/>
    <property type="molecule type" value="Genomic_DNA"/>
</dbReference>
<evidence type="ECO:0000256" key="6">
    <source>
        <dbReference type="ARBA" id="ARBA00023065"/>
    </source>
</evidence>
<dbReference type="GO" id="GO:0005886">
    <property type="term" value="C:plasma membrane"/>
    <property type="evidence" value="ECO:0007669"/>
    <property type="project" value="TreeGrafter"/>
</dbReference>
<feature type="transmembrane region" description="Helical" evidence="8">
    <location>
        <begin position="46"/>
        <end position="66"/>
    </location>
</feature>
<keyword evidence="12" id="KW-1185">Reference proteome</keyword>
<evidence type="ECO:0000256" key="1">
    <source>
        <dbReference type="ARBA" id="ARBA00004141"/>
    </source>
</evidence>
<dbReference type="InterPro" id="IPR002524">
    <property type="entry name" value="Cation_efflux"/>
</dbReference>
<dbReference type="AlphaFoldDB" id="A0A255ELY3"/>
<dbReference type="Proteomes" id="UP000216300">
    <property type="component" value="Unassembled WGS sequence"/>
</dbReference>
<dbReference type="Pfam" id="PF16916">
    <property type="entry name" value="ZT_dimer"/>
    <property type="match status" value="1"/>
</dbReference>
<evidence type="ECO:0000256" key="7">
    <source>
        <dbReference type="ARBA" id="ARBA00023136"/>
    </source>
</evidence>
<dbReference type="SUPFAM" id="SSF160240">
    <property type="entry name" value="Cation efflux protein cytoplasmic domain-like"/>
    <property type="match status" value="1"/>
</dbReference>
<feature type="transmembrane region" description="Helical" evidence="8">
    <location>
        <begin position="87"/>
        <end position="110"/>
    </location>
</feature>
<dbReference type="InterPro" id="IPR027470">
    <property type="entry name" value="Cation_efflux_CTD"/>
</dbReference>
<organism evidence="11 12">
    <name type="scientific">Parenemella sanctibonifatiensis</name>
    <dbReference type="NCBI Taxonomy" id="2016505"/>
    <lineage>
        <taxon>Bacteria</taxon>
        <taxon>Bacillati</taxon>
        <taxon>Actinomycetota</taxon>
        <taxon>Actinomycetes</taxon>
        <taxon>Propionibacteriales</taxon>
        <taxon>Propionibacteriaceae</taxon>
        <taxon>Parenemella</taxon>
    </lineage>
</organism>
<feature type="transmembrane region" description="Helical" evidence="8">
    <location>
        <begin position="20"/>
        <end position="40"/>
    </location>
</feature>
<dbReference type="PANTHER" id="PTHR11562">
    <property type="entry name" value="CATION EFFLUX PROTEIN/ ZINC TRANSPORTER"/>
    <property type="match status" value="1"/>
</dbReference>
<dbReference type="RefSeq" id="WP_094452556.1">
    <property type="nucleotide sequence ID" value="NZ_NMVJ01000001.1"/>
</dbReference>
<dbReference type="Gene3D" id="1.20.1510.10">
    <property type="entry name" value="Cation efflux protein transmembrane domain"/>
    <property type="match status" value="1"/>
</dbReference>
<dbReference type="OrthoDB" id="9809646at2"/>
<dbReference type="InterPro" id="IPR050681">
    <property type="entry name" value="CDF/SLC30A"/>
</dbReference>
<dbReference type="InterPro" id="IPR036837">
    <property type="entry name" value="Cation_efflux_CTD_sf"/>
</dbReference>
<protein>
    <submittedName>
        <fullName evidence="11">Zinc ABC transporter</fullName>
    </submittedName>
</protein>
<evidence type="ECO:0000256" key="4">
    <source>
        <dbReference type="ARBA" id="ARBA00022692"/>
    </source>
</evidence>
<evidence type="ECO:0000259" key="10">
    <source>
        <dbReference type="Pfam" id="PF16916"/>
    </source>
</evidence>
<keyword evidence="7 8" id="KW-0472">Membrane</keyword>
<feature type="transmembrane region" description="Helical" evidence="8">
    <location>
        <begin position="181"/>
        <end position="203"/>
    </location>
</feature>
<comment type="caution">
    <text evidence="11">The sequence shown here is derived from an EMBL/GenBank/DDBJ whole genome shotgun (WGS) entry which is preliminary data.</text>
</comment>
<feature type="transmembrane region" description="Helical" evidence="8">
    <location>
        <begin position="154"/>
        <end position="175"/>
    </location>
</feature>
<evidence type="ECO:0000259" key="9">
    <source>
        <dbReference type="Pfam" id="PF01545"/>
    </source>
</evidence>
<keyword evidence="4 8" id="KW-0812">Transmembrane</keyword>
<dbReference type="InterPro" id="IPR027469">
    <property type="entry name" value="Cation_efflux_TMD_sf"/>
</dbReference>
<evidence type="ECO:0000256" key="5">
    <source>
        <dbReference type="ARBA" id="ARBA00022989"/>
    </source>
</evidence>
<keyword evidence="6" id="KW-0406">Ion transport</keyword>
<dbReference type="PANTHER" id="PTHR11562:SF17">
    <property type="entry name" value="RE54080P-RELATED"/>
    <property type="match status" value="1"/>
</dbReference>
<evidence type="ECO:0000313" key="11">
    <source>
        <dbReference type="EMBL" id="OYN92559.1"/>
    </source>
</evidence>
<dbReference type="GO" id="GO:0005385">
    <property type="term" value="F:zinc ion transmembrane transporter activity"/>
    <property type="evidence" value="ECO:0007669"/>
    <property type="project" value="TreeGrafter"/>
</dbReference>
<keyword evidence="3" id="KW-0813">Transport</keyword>
<dbReference type="InterPro" id="IPR058533">
    <property type="entry name" value="Cation_efflux_TM"/>
</dbReference>
<proteinExistence type="inferred from homology"/>
<reference evidence="11 12" key="1">
    <citation type="submission" date="2017-07" db="EMBL/GenBank/DDBJ databases">
        <title>Draft whole genome sequences of clinical Proprionibacteriaceae strains.</title>
        <authorList>
            <person name="Bernier A.-M."/>
            <person name="Bernard K."/>
            <person name="Domingo M.-C."/>
        </authorList>
    </citation>
    <scope>NUCLEOTIDE SEQUENCE [LARGE SCALE GENOMIC DNA]</scope>
    <source>
        <strain evidence="11 12">NML 150081</strain>
    </source>
</reference>
<dbReference type="Pfam" id="PF01545">
    <property type="entry name" value="Cation_efflux"/>
    <property type="match status" value="1"/>
</dbReference>
<name>A0A255ELY3_9ACTN</name>
<gene>
    <name evidence="11" type="ORF">CGZ91_03515</name>
</gene>
<dbReference type="NCBIfam" id="TIGR01297">
    <property type="entry name" value="CDF"/>
    <property type="match status" value="1"/>
</dbReference>
<evidence type="ECO:0000256" key="8">
    <source>
        <dbReference type="SAM" id="Phobius"/>
    </source>
</evidence>
<feature type="domain" description="Cation efflux protein transmembrane" evidence="9">
    <location>
        <begin position="21"/>
        <end position="211"/>
    </location>
</feature>
<sequence>MSNDHAAGGHVPAHADRRALRISGALTGVYFVIELIVGLWSGSVAVLSDAFHTFSAVGGVLIALVAQRLSQRPATGRETFGWGRAEILGALFNGVFLVVMAGYVFWMGAMRLADPIELPTTVMLWVAAGGIVTELIAFWLLYQRQKTNLNLKGAFWHILQTFVGSLIIIVSAVVIRLTGFLAIDPLLGMAFGLVLLWASWTILRSAMRILLQGTPEHLNVREATAQLEDIDGVADVHHVHAWTITSGRTVFSAHLRVPDLPATGDRVLHQATALLQDRFDVYFSTLQLEQTCPSQENATDIDITR</sequence>
<accession>A0A255ELY3</accession>
<comment type="subcellular location">
    <subcellularLocation>
        <location evidence="1">Membrane</location>
        <topology evidence="1">Multi-pass membrane protein</topology>
    </subcellularLocation>
</comment>
<feature type="transmembrane region" description="Helical" evidence="8">
    <location>
        <begin position="122"/>
        <end position="142"/>
    </location>
</feature>
<evidence type="ECO:0000256" key="2">
    <source>
        <dbReference type="ARBA" id="ARBA00008873"/>
    </source>
</evidence>
<dbReference type="SUPFAM" id="SSF161111">
    <property type="entry name" value="Cation efflux protein transmembrane domain-like"/>
    <property type="match status" value="1"/>
</dbReference>
<comment type="similarity">
    <text evidence="2">Belongs to the cation diffusion facilitator (CDF) transporter (TC 2.A.4) family. SLC30A subfamily.</text>
</comment>
<evidence type="ECO:0000313" key="12">
    <source>
        <dbReference type="Proteomes" id="UP000216300"/>
    </source>
</evidence>
<feature type="domain" description="Cation efflux protein cytoplasmic" evidence="10">
    <location>
        <begin position="216"/>
        <end position="290"/>
    </location>
</feature>
<keyword evidence="5 8" id="KW-1133">Transmembrane helix</keyword>
<evidence type="ECO:0000256" key="3">
    <source>
        <dbReference type="ARBA" id="ARBA00022448"/>
    </source>
</evidence>